<feature type="transmembrane region" description="Helical" evidence="6">
    <location>
        <begin position="133"/>
        <end position="152"/>
    </location>
</feature>
<feature type="transmembrane region" description="Helical" evidence="6">
    <location>
        <begin position="158"/>
        <end position="177"/>
    </location>
</feature>
<feature type="transmembrane region" description="Helical" evidence="6">
    <location>
        <begin position="75"/>
        <end position="94"/>
    </location>
</feature>
<accession>A0AAX1EHE2</accession>
<keyword evidence="5 6" id="KW-0472">Membrane</keyword>
<name>A0AAX1EHE2_9GAMM</name>
<keyword evidence="2" id="KW-0813">Transport</keyword>
<evidence type="ECO:0000256" key="5">
    <source>
        <dbReference type="ARBA" id="ARBA00023136"/>
    </source>
</evidence>
<dbReference type="InterPro" id="IPR036259">
    <property type="entry name" value="MFS_trans_sf"/>
</dbReference>
<feature type="domain" description="Major facilitator superfamily (MFS) profile" evidence="7">
    <location>
        <begin position="1"/>
        <end position="387"/>
    </location>
</feature>
<feature type="transmembrane region" description="Helical" evidence="6">
    <location>
        <begin position="338"/>
        <end position="358"/>
    </location>
</feature>
<feature type="transmembrane region" description="Helical" evidence="6">
    <location>
        <begin position="44"/>
        <end position="63"/>
    </location>
</feature>
<feature type="transmembrane region" description="Helical" evidence="6">
    <location>
        <begin position="100"/>
        <end position="121"/>
    </location>
</feature>
<proteinExistence type="predicted"/>
<dbReference type="Pfam" id="PF07690">
    <property type="entry name" value="MFS_1"/>
    <property type="match status" value="2"/>
</dbReference>
<dbReference type="AlphaFoldDB" id="A0AAX1EHE2"/>
<evidence type="ECO:0000313" key="9">
    <source>
        <dbReference type="Proteomes" id="UP000295517"/>
    </source>
</evidence>
<feature type="transmembrane region" description="Helical" evidence="6">
    <location>
        <begin position="210"/>
        <end position="234"/>
    </location>
</feature>
<feature type="transmembrane region" description="Helical" evidence="6">
    <location>
        <begin position="276"/>
        <end position="297"/>
    </location>
</feature>
<dbReference type="PANTHER" id="PTHR23501">
    <property type="entry name" value="MAJOR FACILITATOR SUPERFAMILY"/>
    <property type="match status" value="1"/>
</dbReference>
<dbReference type="GO" id="GO:0022857">
    <property type="term" value="F:transmembrane transporter activity"/>
    <property type="evidence" value="ECO:0007669"/>
    <property type="project" value="InterPro"/>
</dbReference>
<dbReference type="GO" id="GO:0005886">
    <property type="term" value="C:plasma membrane"/>
    <property type="evidence" value="ECO:0007669"/>
    <property type="project" value="TreeGrafter"/>
</dbReference>
<dbReference type="SUPFAM" id="SSF103473">
    <property type="entry name" value="MFS general substrate transporter"/>
    <property type="match status" value="1"/>
</dbReference>
<feature type="transmembrane region" description="Helical" evidence="6">
    <location>
        <begin position="364"/>
        <end position="384"/>
    </location>
</feature>
<keyword evidence="4 6" id="KW-1133">Transmembrane helix</keyword>
<dbReference type="InterPro" id="IPR011701">
    <property type="entry name" value="MFS"/>
</dbReference>
<evidence type="ECO:0000313" key="8">
    <source>
        <dbReference type="EMBL" id="QBR84498.1"/>
    </source>
</evidence>
<organism evidence="8 9">
    <name type="scientific">Legionella israelensis</name>
    <dbReference type="NCBI Taxonomy" id="454"/>
    <lineage>
        <taxon>Bacteria</taxon>
        <taxon>Pseudomonadati</taxon>
        <taxon>Pseudomonadota</taxon>
        <taxon>Gammaproteobacteria</taxon>
        <taxon>Legionellales</taxon>
        <taxon>Legionellaceae</taxon>
        <taxon>Legionella</taxon>
    </lineage>
</organism>
<dbReference type="PRINTS" id="PR01035">
    <property type="entry name" value="TCRTETA"/>
</dbReference>
<evidence type="ECO:0000259" key="7">
    <source>
        <dbReference type="PROSITE" id="PS50850"/>
    </source>
</evidence>
<dbReference type="RefSeq" id="WP_135060720.1">
    <property type="nucleotide sequence ID" value="NZ_CP038254.1"/>
</dbReference>
<dbReference type="EMBL" id="CP038254">
    <property type="protein sequence ID" value="QBR84498.1"/>
    <property type="molecule type" value="Genomic_DNA"/>
</dbReference>
<dbReference type="PROSITE" id="PS50850">
    <property type="entry name" value="MFS"/>
    <property type="match status" value="1"/>
</dbReference>
<dbReference type="PANTHER" id="PTHR23501:SF191">
    <property type="entry name" value="VACUOLAR BASIC AMINO ACID TRANSPORTER 4"/>
    <property type="match status" value="1"/>
</dbReference>
<sequence>MVSNFKVVWLLSYISVASVSSAIITPALPQIQSEFALGNGEVEWMVSAFLIGYVLGQLIYGPLANAYGRLKALRIGLIINILGILLCFMALSIHSYVFLIFGRFITALGAAGGLACTFMLINEWLPEAKRKMAMAYSILSFTIGIGLSVMIGGLVTQYWHWSGCFWILLFQGILMLWGTKAFSETLTHPQPINFSMIFTGYKKALSSGQLLIFSLAWGYCSSVSYCFSAAAPQIAVHSLGLTAAEYGYWNILNIAGMFAGGLQAKALLDRYSPRQVITMGLVGCAVGLLSLIFLLQLNHPSALWFFLSTASLFFFSGSLYAGGSFVASTSIEDRASGAAMMSFINMSTATLTVIIMGYLSANALLSFISILVLLGGLTTVLLIYENLVLRKAHAGKH</sequence>
<dbReference type="InterPro" id="IPR001958">
    <property type="entry name" value="Tet-R_TetA/multi-R_MdtG-like"/>
</dbReference>
<evidence type="ECO:0000256" key="3">
    <source>
        <dbReference type="ARBA" id="ARBA00022692"/>
    </source>
</evidence>
<gene>
    <name evidence="8" type="ORF">E3983_09075</name>
</gene>
<reference evidence="8 9" key="1">
    <citation type="submission" date="2019-03" db="EMBL/GenBank/DDBJ databases">
        <title>Diverse conjugative elements silence natural transformation in Legionella species.</title>
        <authorList>
            <person name="Durieux I."/>
            <person name="Ginevra C."/>
            <person name="Attaiech L."/>
            <person name="Picq K."/>
            <person name="Juan P.A."/>
            <person name="Jarraud S."/>
            <person name="Charpentier X."/>
        </authorList>
    </citation>
    <scope>NUCLEOTIDE SEQUENCE [LARGE SCALE GENOMIC DNA]</scope>
    <source>
        <strain evidence="8 9">HL-0427-4011</strain>
    </source>
</reference>
<evidence type="ECO:0000256" key="4">
    <source>
        <dbReference type="ARBA" id="ARBA00022989"/>
    </source>
</evidence>
<evidence type="ECO:0000256" key="2">
    <source>
        <dbReference type="ARBA" id="ARBA00022448"/>
    </source>
</evidence>
<dbReference type="GO" id="GO:0012505">
    <property type="term" value="C:endomembrane system"/>
    <property type="evidence" value="ECO:0007669"/>
    <property type="project" value="UniProtKB-SubCell"/>
</dbReference>
<feature type="transmembrane region" description="Helical" evidence="6">
    <location>
        <begin position="246"/>
        <end position="264"/>
    </location>
</feature>
<dbReference type="Gene3D" id="1.20.1720.10">
    <property type="entry name" value="Multidrug resistance protein D"/>
    <property type="match status" value="1"/>
</dbReference>
<comment type="subcellular location">
    <subcellularLocation>
        <location evidence="1">Endomembrane system</location>
        <topology evidence="1">Multi-pass membrane protein</topology>
    </subcellularLocation>
</comment>
<protein>
    <submittedName>
        <fullName evidence="8">MFS transporter</fullName>
    </submittedName>
</protein>
<dbReference type="InterPro" id="IPR020846">
    <property type="entry name" value="MFS_dom"/>
</dbReference>
<feature type="transmembrane region" description="Helical" evidence="6">
    <location>
        <begin position="303"/>
        <end position="326"/>
    </location>
</feature>
<dbReference type="Proteomes" id="UP000295517">
    <property type="component" value="Chromosome"/>
</dbReference>
<evidence type="ECO:0000256" key="1">
    <source>
        <dbReference type="ARBA" id="ARBA00004127"/>
    </source>
</evidence>
<feature type="transmembrane region" description="Helical" evidence="6">
    <location>
        <begin position="7"/>
        <end position="24"/>
    </location>
</feature>
<evidence type="ECO:0000256" key="6">
    <source>
        <dbReference type="SAM" id="Phobius"/>
    </source>
</evidence>
<keyword evidence="3 6" id="KW-0812">Transmembrane</keyword>